<evidence type="ECO:0000259" key="5">
    <source>
        <dbReference type="Pfam" id="PF01593"/>
    </source>
</evidence>
<organism evidence="6 7">
    <name type="scientific">candidate division WOR_3 bacterium SM1_77</name>
    <dbReference type="NCBI Taxonomy" id="1703778"/>
    <lineage>
        <taxon>Bacteria</taxon>
        <taxon>Bacteria division WOR-3</taxon>
    </lineage>
</organism>
<evidence type="ECO:0000256" key="1">
    <source>
        <dbReference type="ARBA" id="ARBA00004829"/>
    </source>
</evidence>
<gene>
    <name evidence="6" type="ORF">AMJ74_05705</name>
</gene>
<feature type="domain" description="Amine oxidase" evidence="5">
    <location>
        <begin position="14"/>
        <end position="486"/>
    </location>
</feature>
<dbReference type="Pfam" id="PF01593">
    <property type="entry name" value="Amino_oxidase"/>
    <property type="match status" value="1"/>
</dbReference>
<dbReference type="EMBL" id="LJVE01000119">
    <property type="protein sequence ID" value="KPL13157.1"/>
    <property type="molecule type" value="Genomic_DNA"/>
</dbReference>
<evidence type="ECO:0000256" key="4">
    <source>
        <dbReference type="RuleBase" id="RU362075"/>
    </source>
</evidence>
<dbReference type="PANTHER" id="PTHR43734">
    <property type="entry name" value="PHYTOENE DESATURASE"/>
    <property type="match status" value="1"/>
</dbReference>
<keyword evidence="3 4" id="KW-0560">Oxidoreductase</keyword>
<comment type="pathway">
    <text evidence="1 4">Carotenoid biosynthesis.</text>
</comment>
<dbReference type="GO" id="GO:0016117">
    <property type="term" value="P:carotenoid biosynthetic process"/>
    <property type="evidence" value="ECO:0007669"/>
    <property type="project" value="UniProtKB-KW"/>
</dbReference>
<comment type="caution">
    <text evidence="6">The sequence shown here is derived from an EMBL/GenBank/DDBJ whole genome shotgun (WGS) entry which is preliminary data.</text>
</comment>
<dbReference type="InterPro" id="IPR036188">
    <property type="entry name" value="FAD/NAD-bd_sf"/>
</dbReference>
<accession>A0A0S8JWL6</accession>
<name>A0A0S8JWL6_UNCW3</name>
<sequence length="492" mass="56609">MQQKTVLVIGAGFGGLSAAALLAREGFQVTILEKNEQTGGRARVWKKDGYVFDMGPSWYLMPEVFEKYFGLFHKKTQDYYKLVRLDPNYRVFFGSDKIVDVPAERKEIDKLFDELTPNGSTKLKEYLEVARYQYEIAMQEFMYREYKTIFDFFNWKIITKGTRLKIFESLDKFARRYFEDADIRKILEYTVVFLGGSPTNTPGLYSIMSHVDFDLGVWYPRGGIGQLAQAFTKVAKEQGVTILLDQDVQKIQVEDNRANKVITDKGNFEADIVLVNADYQFAETELLEGRFRTYDQGYWEKKKMGPSAFLIYLGLNKRISGLLHHNLYLDPSWDEHFLSIFDNPAWPESPSYYVSCPSKTDKTVAPEGCENLFVLVPVAPGLEDNESIREKYFKKTITHLEKLIGESIYDHIVIKRTFAHNDFKQAYNAYKGTALGMSHTLLQTAVFRPAHHSKKVENLYYTGSYNHPGIGVPMVIISSQIVSKEIGNRYGR</sequence>
<dbReference type="InterPro" id="IPR002937">
    <property type="entry name" value="Amino_oxidase"/>
</dbReference>
<evidence type="ECO:0000313" key="7">
    <source>
        <dbReference type="Proteomes" id="UP000050975"/>
    </source>
</evidence>
<dbReference type="AlphaFoldDB" id="A0A0S8JWL6"/>
<dbReference type="SUPFAM" id="SSF51905">
    <property type="entry name" value="FAD/NAD(P)-binding domain"/>
    <property type="match status" value="1"/>
</dbReference>
<proteinExistence type="inferred from homology"/>
<keyword evidence="2 4" id="KW-0125">Carotenoid biosynthesis</keyword>
<evidence type="ECO:0000313" key="6">
    <source>
        <dbReference type="EMBL" id="KPL13157.1"/>
    </source>
</evidence>
<dbReference type="PRINTS" id="PR00419">
    <property type="entry name" value="ADXRDTASE"/>
</dbReference>
<dbReference type="PANTHER" id="PTHR43734:SF1">
    <property type="entry name" value="PHYTOENE DESATURASE"/>
    <property type="match status" value="1"/>
</dbReference>
<dbReference type="NCBIfam" id="TIGR02734">
    <property type="entry name" value="crtI_fam"/>
    <property type="match status" value="1"/>
</dbReference>
<dbReference type="Gene3D" id="3.50.50.60">
    <property type="entry name" value="FAD/NAD(P)-binding domain"/>
    <property type="match status" value="2"/>
</dbReference>
<dbReference type="InterPro" id="IPR014105">
    <property type="entry name" value="Carotenoid/retinoid_OxRdtase"/>
</dbReference>
<dbReference type="Proteomes" id="UP000050975">
    <property type="component" value="Unassembled WGS sequence"/>
</dbReference>
<dbReference type="GO" id="GO:0016491">
    <property type="term" value="F:oxidoreductase activity"/>
    <property type="evidence" value="ECO:0007669"/>
    <property type="project" value="UniProtKB-KW"/>
</dbReference>
<comment type="similarity">
    <text evidence="4">Belongs to the carotenoid/retinoid oxidoreductase family.</text>
</comment>
<evidence type="ECO:0000256" key="2">
    <source>
        <dbReference type="ARBA" id="ARBA00022746"/>
    </source>
</evidence>
<reference evidence="6 7" key="1">
    <citation type="journal article" date="2015" name="Microbiome">
        <title>Genomic resolution of linkages in carbon, nitrogen, and sulfur cycling among widespread estuary sediment bacteria.</title>
        <authorList>
            <person name="Baker B.J."/>
            <person name="Lazar C.S."/>
            <person name="Teske A.P."/>
            <person name="Dick G.J."/>
        </authorList>
    </citation>
    <scope>NUCLEOTIDE SEQUENCE [LARGE SCALE GENOMIC DNA]</scope>
    <source>
        <strain evidence="6">SM1_77</strain>
    </source>
</reference>
<dbReference type="PATRIC" id="fig|1703778.3.peg.909"/>
<evidence type="ECO:0000256" key="3">
    <source>
        <dbReference type="ARBA" id="ARBA00023002"/>
    </source>
</evidence>
<protein>
    <submittedName>
        <fullName evidence="6">Phytoene dehydrogenase</fullName>
    </submittedName>
</protein>